<feature type="compositionally biased region" description="Low complexity" evidence="1">
    <location>
        <begin position="379"/>
        <end position="389"/>
    </location>
</feature>
<feature type="compositionally biased region" description="Basic and acidic residues" evidence="1">
    <location>
        <begin position="203"/>
        <end position="218"/>
    </location>
</feature>
<reference evidence="3" key="1">
    <citation type="journal article" date="2021" name="Nat. Commun.">
        <title>Genetic determinants of endophytism in the Arabidopsis root mycobiome.</title>
        <authorList>
            <person name="Mesny F."/>
            <person name="Miyauchi S."/>
            <person name="Thiergart T."/>
            <person name="Pickel B."/>
            <person name="Atanasova L."/>
            <person name="Karlsson M."/>
            <person name="Huettel B."/>
            <person name="Barry K.W."/>
            <person name="Haridas S."/>
            <person name="Chen C."/>
            <person name="Bauer D."/>
            <person name="Andreopoulos W."/>
            <person name="Pangilinan J."/>
            <person name="LaButti K."/>
            <person name="Riley R."/>
            <person name="Lipzen A."/>
            <person name="Clum A."/>
            <person name="Drula E."/>
            <person name="Henrissat B."/>
            <person name="Kohler A."/>
            <person name="Grigoriev I.V."/>
            <person name="Martin F.M."/>
            <person name="Hacquard S."/>
        </authorList>
    </citation>
    <scope>NUCLEOTIDE SEQUENCE</scope>
    <source>
        <strain evidence="3">MPI-CAGE-AT-0016</strain>
    </source>
</reference>
<proteinExistence type="predicted"/>
<evidence type="ECO:0000256" key="1">
    <source>
        <dbReference type="SAM" id="MobiDB-lite"/>
    </source>
</evidence>
<dbReference type="InterPro" id="IPR013783">
    <property type="entry name" value="Ig-like_fold"/>
</dbReference>
<dbReference type="Gene3D" id="2.60.40.10">
    <property type="entry name" value="Immunoglobulins"/>
    <property type="match status" value="1"/>
</dbReference>
<feature type="compositionally biased region" description="Low complexity" evidence="1">
    <location>
        <begin position="299"/>
        <end position="309"/>
    </location>
</feature>
<dbReference type="InterPro" id="IPR032640">
    <property type="entry name" value="AMPK1_CBM"/>
</dbReference>
<dbReference type="AlphaFoldDB" id="A0A8K0TCE6"/>
<organism evidence="3 4">
    <name type="scientific">Plectosphaerella cucumerina</name>
    <dbReference type="NCBI Taxonomy" id="40658"/>
    <lineage>
        <taxon>Eukaryota</taxon>
        <taxon>Fungi</taxon>
        <taxon>Dikarya</taxon>
        <taxon>Ascomycota</taxon>
        <taxon>Pezizomycotina</taxon>
        <taxon>Sordariomycetes</taxon>
        <taxon>Hypocreomycetidae</taxon>
        <taxon>Glomerellales</taxon>
        <taxon>Plectosphaerellaceae</taxon>
        <taxon>Plectosphaerella</taxon>
    </lineage>
</organism>
<dbReference type="Proteomes" id="UP000813385">
    <property type="component" value="Unassembled WGS sequence"/>
</dbReference>
<evidence type="ECO:0000313" key="3">
    <source>
        <dbReference type="EMBL" id="KAH7354407.1"/>
    </source>
</evidence>
<sequence>MADHSTIPIAITYQKPGTEPPLFVAGSFSAWEPQEMDCTTDEDGKHVFVKTVRVPPGTQIQYKFRVGQGDWWVLNDEAPTATDDAGNLNNIMTAPGPESCLKPKTLAHLQEAERQRLSSTPIGQVADTAAEVADTAEKLDGDKPDDTVPETPSKPQNPESVPVLVTQADEDEDEGPPLFSHEALGAVDFGDDDEPPRSPLVEQEERSHHGSVDYDLDKYDLNDPTLERWPSNDRRSIYDAVRKVETGTNEDQTFFLGSPVSPLVGARRLSMDDEAIDTSAPASPLLAKKLDVPRKKSHSSVVSNKSHTSLAAIVEEGGRQRAAAPEADETATTEDRKTGPPAISVPNPSTQAPEAHRSPASDDDEGVALRSSRKPAPAPATDANANPAPRHAQVCADPDSRAPPRPSSADPSDSPRPPLPAETGPNQSEAQAGALPDEMDELDDTDEDEAPVTDGRVQRREGSDNKDVTRGRWLPVFFRVLFYEWIGGFFGRLFRGQGKSSD</sequence>
<name>A0A8K0TCE6_9PEZI</name>
<feature type="compositionally biased region" description="Basic and acidic residues" evidence="1">
    <location>
        <begin position="136"/>
        <end position="146"/>
    </location>
</feature>
<dbReference type="Pfam" id="PF16561">
    <property type="entry name" value="AMPK1_CBM"/>
    <property type="match status" value="1"/>
</dbReference>
<dbReference type="EMBL" id="JAGPXD010000005">
    <property type="protein sequence ID" value="KAH7354407.1"/>
    <property type="molecule type" value="Genomic_DNA"/>
</dbReference>
<keyword evidence="4" id="KW-1185">Reference proteome</keyword>
<accession>A0A8K0TCE6</accession>
<feature type="region of interest" description="Disordered" evidence="1">
    <location>
        <begin position="275"/>
        <end position="469"/>
    </location>
</feature>
<protein>
    <recommendedName>
        <fullName evidence="2">AMP-activated protein kinase glycogen-binding domain-containing protein</fullName>
    </recommendedName>
</protein>
<dbReference type="CDD" id="cd02859">
    <property type="entry name" value="E_set_AMPKbeta_like_N"/>
    <property type="match status" value="1"/>
</dbReference>
<feature type="compositionally biased region" description="Basic and acidic residues" evidence="1">
    <location>
        <begin position="456"/>
        <end position="469"/>
    </location>
</feature>
<dbReference type="InterPro" id="IPR014756">
    <property type="entry name" value="Ig_E-set"/>
</dbReference>
<feature type="compositionally biased region" description="Acidic residues" evidence="1">
    <location>
        <begin position="437"/>
        <end position="451"/>
    </location>
</feature>
<dbReference type="SUPFAM" id="SSF81296">
    <property type="entry name" value="E set domains"/>
    <property type="match status" value="1"/>
</dbReference>
<dbReference type="OrthoDB" id="5350410at2759"/>
<feature type="domain" description="AMP-activated protein kinase glycogen-binding" evidence="2">
    <location>
        <begin position="7"/>
        <end position="93"/>
    </location>
</feature>
<gene>
    <name evidence="3" type="ORF">B0T11DRAFT_127766</name>
</gene>
<evidence type="ECO:0000313" key="4">
    <source>
        <dbReference type="Proteomes" id="UP000813385"/>
    </source>
</evidence>
<evidence type="ECO:0000259" key="2">
    <source>
        <dbReference type="Pfam" id="PF16561"/>
    </source>
</evidence>
<feature type="region of interest" description="Disordered" evidence="1">
    <location>
        <begin position="136"/>
        <end position="218"/>
    </location>
</feature>
<comment type="caution">
    <text evidence="3">The sequence shown here is derived from an EMBL/GenBank/DDBJ whole genome shotgun (WGS) entry which is preliminary data.</text>
</comment>